<keyword evidence="4" id="KW-0004">4Fe-4S</keyword>
<keyword evidence="8" id="KW-0408">Iron</keyword>
<dbReference type="InterPro" id="IPR003473">
    <property type="entry name" value="NadA"/>
</dbReference>
<comment type="caution">
    <text evidence="11">The sequence shown here is derived from an EMBL/GenBank/DDBJ whole genome shotgun (WGS) entry which is preliminary data.</text>
</comment>
<gene>
    <name evidence="11" type="ORF">HNP65_001482</name>
</gene>
<dbReference type="GO" id="GO:0046872">
    <property type="term" value="F:metal ion binding"/>
    <property type="evidence" value="ECO:0007669"/>
    <property type="project" value="UniProtKB-KW"/>
</dbReference>
<keyword evidence="12" id="KW-1185">Reference proteome</keyword>
<keyword evidence="7" id="KW-0479">Metal-binding</keyword>
<evidence type="ECO:0000256" key="2">
    <source>
        <dbReference type="ARBA" id="ARBA00005065"/>
    </source>
</evidence>
<sequence length="303" mass="34474">MEKIQEKIRQLAKEKGYTILAHNYQMQEIQEIADYLGDSLQLARLATKLDTEKILFLGVDFMAETIKMLNPEKKVIVPVKAATCPMANSLEPEMIIEAKKKYNAPFVIYVNSTIKSKMYADVACTSANAVEIVKKLNSDIVLFGPDKNLAAYVARKTGKKVISVPGETGYCYVHNYIKIDDILKLKQKYPDAKVISHPEVSEEIQKISDYIGSTSQMEKIPGEVEDKTFIIVTEKDMVNKLKNKYKEKEFIPLYTAICNNMKKNTLKNVLKALENEEFEIEIDKEIADKAVLPIKKMFELMEA</sequence>
<dbReference type="SUPFAM" id="SSF142754">
    <property type="entry name" value="NadA-like"/>
    <property type="match status" value="1"/>
</dbReference>
<protein>
    <recommendedName>
        <fullName evidence="3 10">Quinolinate synthase</fullName>
        <ecNumber evidence="3 10">2.5.1.72</ecNumber>
    </recommendedName>
</protein>
<evidence type="ECO:0000256" key="1">
    <source>
        <dbReference type="ARBA" id="ARBA00001966"/>
    </source>
</evidence>
<dbReference type="NCBIfam" id="NF006878">
    <property type="entry name" value="PRK09375.1-2"/>
    <property type="match status" value="1"/>
</dbReference>
<evidence type="ECO:0000256" key="7">
    <source>
        <dbReference type="ARBA" id="ARBA00022723"/>
    </source>
</evidence>
<dbReference type="InterPro" id="IPR036094">
    <property type="entry name" value="NadA_sf"/>
</dbReference>
<evidence type="ECO:0000313" key="11">
    <source>
        <dbReference type="EMBL" id="MBB6063019.1"/>
    </source>
</evidence>
<dbReference type="GO" id="GO:0005829">
    <property type="term" value="C:cytosol"/>
    <property type="evidence" value="ECO:0007669"/>
    <property type="project" value="TreeGrafter"/>
</dbReference>
<keyword evidence="9" id="KW-0411">Iron-sulfur</keyword>
<dbReference type="Proteomes" id="UP000555828">
    <property type="component" value="Unassembled WGS sequence"/>
</dbReference>
<dbReference type="PANTHER" id="PTHR30573:SF0">
    <property type="entry name" value="QUINOLINATE SYNTHASE, CHLOROPLASTIC"/>
    <property type="match status" value="1"/>
</dbReference>
<name>A0A841GT29_9BACT</name>
<evidence type="ECO:0000256" key="4">
    <source>
        <dbReference type="ARBA" id="ARBA00022485"/>
    </source>
</evidence>
<dbReference type="NCBIfam" id="TIGR00550">
    <property type="entry name" value="nadA"/>
    <property type="match status" value="1"/>
</dbReference>
<evidence type="ECO:0000256" key="8">
    <source>
        <dbReference type="ARBA" id="ARBA00023004"/>
    </source>
</evidence>
<evidence type="ECO:0000256" key="10">
    <source>
        <dbReference type="NCBIfam" id="TIGR00550"/>
    </source>
</evidence>
<dbReference type="UniPathway" id="UPA00253">
    <property type="reaction ID" value="UER00327"/>
</dbReference>
<dbReference type="EC" id="2.5.1.72" evidence="3 10"/>
<accession>A0A841GT29</accession>
<organism evidence="11 12">
    <name type="scientific">Thermosipho japonicus</name>
    <dbReference type="NCBI Taxonomy" id="90323"/>
    <lineage>
        <taxon>Bacteria</taxon>
        <taxon>Thermotogati</taxon>
        <taxon>Thermotogota</taxon>
        <taxon>Thermotogae</taxon>
        <taxon>Thermotogales</taxon>
        <taxon>Fervidobacteriaceae</taxon>
        <taxon>Thermosipho</taxon>
    </lineage>
</organism>
<evidence type="ECO:0000256" key="3">
    <source>
        <dbReference type="ARBA" id="ARBA00012669"/>
    </source>
</evidence>
<dbReference type="GO" id="GO:0034628">
    <property type="term" value="P:'de novo' NAD+ biosynthetic process from L-aspartate"/>
    <property type="evidence" value="ECO:0007669"/>
    <property type="project" value="TreeGrafter"/>
</dbReference>
<comment type="cofactor">
    <cofactor evidence="1">
        <name>[4Fe-4S] cluster</name>
        <dbReference type="ChEBI" id="CHEBI:49883"/>
    </cofactor>
</comment>
<evidence type="ECO:0000256" key="5">
    <source>
        <dbReference type="ARBA" id="ARBA00022642"/>
    </source>
</evidence>
<dbReference type="Gene3D" id="3.40.50.10800">
    <property type="entry name" value="NadA-like"/>
    <property type="match status" value="3"/>
</dbReference>
<keyword evidence="6 11" id="KW-0808">Transferase</keyword>
<dbReference type="GO" id="GO:0008987">
    <property type="term" value="F:quinolinate synthetase A activity"/>
    <property type="evidence" value="ECO:0007669"/>
    <property type="project" value="UniProtKB-UniRule"/>
</dbReference>
<reference evidence="11 12" key="1">
    <citation type="submission" date="2020-08" db="EMBL/GenBank/DDBJ databases">
        <title>Genomic Encyclopedia of Type Strains, Phase IV (KMG-IV): sequencing the most valuable type-strain genomes for metagenomic binning, comparative biology and taxonomic classification.</title>
        <authorList>
            <person name="Goeker M."/>
        </authorList>
    </citation>
    <scope>NUCLEOTIDE SEQUENCE [LARGE SCALE GENOMIC DNA]</scope>
    <source>
        <strain evidence="11 12">DSM 13481</strain>
    </source>
</reference>
<evidence type="ECO:0000256" key="6">
    <source>
        <dbReference type="ARBA" id="ARBA00022679"/>
    </source>
</evidence>
<dbReference type="EMBL" id="JACHEX010000004">
    <property type="protein sequence ID" value="MBB6063019.1"/>
    <property type="molecule type" value="Genomic_DNA"/>
</dbReference>
<proteinExistence type="predicted"/>
<dbReference type="PANTHER" id="PTHR30573">
    <property type="entry name" value="QUINOLINATE SYNTHETASE A"/>
    <property type="match status" value="1"/>
</dbReference>
<dbReference type="GO" id="GO:0051539">
    <property type="term" value="F:4 iron, 4 sulfur cluster binding"/>
    <property type="evidence" value="ECO:0007669"/>
    <property type="project" value="UniProtKB-KW"/>
</dbReference>
<evidence type="ECO:0000256" key="9">
    <source>
        <dbReference type="ARBA" id="ARBA00023014"/>
    </source>
</evidence>
<comment type="pathway">
    <text evidence="2">Cofactor biosynthesis; NAD(+) biosynthesis; quinolinate from iminoaspartate: step 1/1.</text>
</comment>
<keyword evidence="5" id="KW-0662">Pyridine nucleotide biosynthesis</keyword>
<evidence type="ECO:0000313" key="12">
    <source>
        <dbReference type="Proteomes" id="UP000555828"/>
    </source>
</evidence>
<dbReference type="Pfam" id="PF02445">
    <property type="entry name" value="NadA"/>
    <property type="match status" value="1"/>
</dbReference>
<dbReference type="AlphaFoldDB" id="A0A841GT29"/>